<sequence>MSENGYASSLRPQQGEAPPTSMIFQGQGRYRHRHCPRLSLRLNLCTSKLEREKEVNNISYDFFGGMSGCGWLATACIGLTDLFSFLTRLVASCRLKFPEQRDT</sequence>
<evidence type="ECO:0000256" key="1">
    <source>
        <dbReference type="SAM" id="MobiDB-lite"/>
    </source>
</evidence>
<keyword evidence="2" id="KW-0812">Transmembrane</keyword>
<evidence type="ECO:0000313" key="4">
    <source>
        <dbReference type="Proteomes" id="UP001304423"/>
    </source>
</evidence>
<evidence type="ECO:0000256" key="2">
    <source>
        <dbReference type="SAM" id="Phobius"/>
    </source>
</evidence>
<reference evidence="3" key="1">
    <citation type="submission" date="2023-10" db="EMBL/GenBank/DDBJ databases">
        <title>Clonality and diversity in the soft rot Dickeya solani phytopathogen.</title>
        <authorList>
            <person name="Pedron J."/>
            <person name="Van Gijsegem F."/>
            <person name="Portier P."/>
            <person name="Taghouti G."/>
        </authorList>
    </citation>
    <scope>NUCLEOTIDE SEQUENCE</scope>
    <source>
        <strain evidence="3">CFBP5647</strain>
    </source>
</reference>
<protein>
    <submittedName>
        <fullName evidence="3">Uncharacterized protein</fullName>
    </submittedName>
</protein>
<feature type="transmembrane region" description="Helical" evidence="2">
    <location>
        <begin position="70"/>
        <end position="91"/>
    </location>
</feature>
<organism evidence="3 4">
    <name type="scientific">Dickeya solani</name>
    <dbReference type="NCBI Taxonomy" id="1089444"/>
    <lineage>
        <taxon>Bacteria</taxon>
        <taxon>Pseudomonadati</taxon>
        <taxon>Pseudomonadota</taxon>
        <taxon>Gammaproteobacteria</taxon>
        <taxon>Enterobacterales</taxon>
        <taxon>Pectobacteriaceae</taxon>
        <taxon>Dickeya</taxon>
    </lineage>
</organism>
<gene>
    <name evidence="3" type="ORF">RXA29_17420</name>
</gene>
<accession>A0AAX4EY71</accession>
<evidence type="ECO:0000313" key="3">
    <source>
        <dbReference type="EMBL" id="WOA51662.1"/>
    </source>
</evidence>
<dbReference type="AlphaFoldDB" id="A0AAX4EY71"/>
<proteinExistence type="predicted"/>
<feature type="region of interest" description="Disordered" evidence="1">
    <location>
        <begin position="1"/>
        <end position="23"/>
    </location>
</feature>
<keyword evidence="2" id="KW-1133">Transmembrane helix</keyword>
<name>A0AAX4EY71_9GAMM</name>
<dbReference type="Proteomes" id="UP001304423">
    <property type="component" value="Chromosome"/>
</dbReference>
<dbReference type="EMBL" id="CP136339">
    <property type="protein sequence ID" value="WOA51662.1"/>
    <property type="molecule type" value="Genomic_DNA"/>
</dbReference>
<feature type="compositionally biased region" description="Polar residues" evidence="1">
    <location>
        <begin position="1"/>
        <end position="12"/>
    </location>
</feature>
<dbReference type="RefSeq" id="WP_316392284.1">
    <property type="nucleotide sequence ID" value="NZ_CP136339.1"/>
</dbReference>
<keyword evidence="2" id="KW-0472">Membrane</keyword>